<name>A0A0E9VLG5_ANGAN</name>
<proteinExistence type="predicted"/>
<sequence length="50" mass="5581">MKRPGEGYAVGMQFPFFAREVILYPLSGADKRAKMCLEDTRSNGTRCAPL</sequence>
<organism evidence="1">
    <name type="scientific">Anguilla anguilla</name>
    <name type="common">European freshwater eel</name>
    <name type="synonym">Muraena anguilla</name>
    <dbReference type="NCBI Taxonomy" id="7936"/>
    <lineage>
        <taxon>Eukaryota</taxon>
        <taxon>Metazoa</taxon>
        <taxon>Chordata</taxon>
        <taxon>Craniata</taxon>
        <taxon>Vertebrata</taxon>
        <taxon>Euteleostomi</taxon>
        <taxon>Actinopterygii</taxon>
        <taxon>Neopterygii</taxon>
        <taxon>Teleostei</taxon>
        <taxon>Anguilliformes</taxon>
        <taxon>Anguillidae</taxon>
        <taxon>Anguilla</taxon>
    </lineage>
</organism>
<protein>
    <submittedName>
        <fullName evidence="1">Uncharacterized protein</fullName>
    </submittedName>
</protein>
<evidence type="ECO:0000313" key="1">
    <source>
        <dbReference type="EMBL" id="JAH78235.1"/>
    </source>
</evidence>
<reference evidence="1" key="1">
    <citation type="submission" date="2014-11" db="EMBL/GenBank/DDBJ databases">
        <authorList>
            <person name="Amaro Gonzalez C."/>
        </authorList>
    </citation>
    <scope>NUCLEOTIDE SEQUENCE</scope>
</reference>
<accession>A0A0E9VLG5</accession>
<reference evidence="1" key="2">
    <citation type="journal article" date="2015" name="Fish Shellfish Immunol.">
        <title>Early steps in the European eel (Anguilla anguilla)-Vibrio vulnificus interaction in the gills: Role of the RtxA13 toxin.</title>
        <authorList>
            <person name="Callol A."/>
            <person name="Pajuelo D."/>
            <person name="Ebbesson L."/>
            <person name="Teles M."/>
            <person name="MacKenzie S."/>
            <person name="Amaro C."/>
        </authorList>
    </citation>
    <scope>NUCLEOTIDE SEQUENCE</scope>
</reference>
<dbReference type="AlphaFoldDB" id="A0A0E9VLG5"/>
<dbReference type="EMBL" id="GBXM01030342">
    <property type="protein sequence ID" value="JAH78235.1"/>
    <property type="molecule type" value="Transcribed_RNA"/>
</dbReference>